<evidence type="ECO:0000256" key="3">
    <source>
        <dbReference type="ARBA" id="ARBA00047960"/>
    </source>
</evidence>
<dbReference type="GO" id="GO:0004364">
    <property type="term" value="F:glutathione transferase activity"/>
    <property type="evidence" value="ECO:0007669"/>
    <property type="project" value="UniProtKB-UniRule"/>
</dbReference>
<dbReference type="InterPro" id="IPR001853">
    <property type="entry name" value="DSBA-like_thioredoxin_dom"/>
</dbReference>
<feature type="domain" description="DSBA-like thioredoxin" evidence="6">
    <location>
        <begin position="4"/>
        <end position="202"/>
    </location>
</feature>
<protein>
    <recommendedName>
        <fullName evidence="4">Glutathione S-transferase kappa</fullName>
        <ecNumber evidence="4">2.5.1.18</ecNumber>
    </recommendedName>
</protein>
<sequence length="220" mass="25315">MPNQIQFYFDCVSPWSYIAYNVVKRYEKVWNVQVDFLPRSLDYVMKFANNKPPVTVPNKGAHMFRELSYADRMFGTKLQFPSNFPFPTMFLMGFLRAAKDKAPGQFDKLLEASFNTIWRDGQPLQNAEQIQAMAESFFKGNESDLAQLLEFAGSRDGRHLLRGESEKLVEEGTFGFPWFVATREDGETTQVFGVDHFEFLAAFFHKPYLGPMGTGETPRL</sequence>
<accession>A0AAF0F0C0</accession>
<dbReference type="PANTHER" id="PTHR42943:SF2">
    <property type="entry name" value="GLUTATHIONE S-TRANSFERASE KAPPA 1"/>
    <property type="match status" value="1"/>
</dbReference>
<dbReference type="PANTHER" id="PTHR42943">
    <property type="entry name" value="GLUTATHIONE S-TRANSFERASE KAPPA"/>
    <property type="match status" value="1"/>
</dbReference>
<dbReference type="InterPro" id="IPR036249">
    <property type="entry name" value="Thioredoxin-like_sf"/>
</dbReference>
<dbReference type="InterPro" id="IPR051924">
    <property type="entry name" value="GST_Kappa/NadH"/>
</dbReference>
<dbReference type="GO" id="GO:0006749">
    <property type="term" value="P:glutathione metabolic process"/>
    <property type="evidence" value="ECO:0007669"/>
    <property type="project" value="TreeGrafter"/>
</dbReference>
<organism evidence="7 8">
    <name type="scientific">Malassezia japonica</name>
    <dbReference type="NCBI Taxonomy" id="223818"/>
    <lineage>
        <taxon>Eukaryota</taxon>
        <taxon>Fungi</taxon>
        <taxon>Dikarya</taxon>
        <taxon>Basidiomycota</taxon>
        <taxon>Ustilaginomycotina</taxon>
        <taxon>Malasseziomycetes</taxon>
        <taxon>Malasseziales</taxon>
        <taxon>Malasseziaceae</taxon>
        <taxon>Malassezia</taxon>
    </lineage>
</organism>
<dbReference type="RefSeq" id="XP_060123302.1">
    <property type="nucleotide sequence ID" value="XM_060267319.1"/>
</dbReference>
<comment type="catalytic activity">
    <reaction evidence="3 4">
        <text>RX + glutathione = an S-substituted glutathione + a halide anion + H(+)</text>
        <dbReference type="Rhea" id="RHEA:16437"/>
        <dbReference type="ChEBI" id="CHEBI:15378"/>
        <dbReference type="ChEBI" id="CHEBI:16042"/>
        <dbReference type="ChEBI" id="CHEBI:17792"/>
        <dbReference type="ChEBI" id="CHEBI:57925"/>
        <dbReference type="ChEBI" id="CHEBI:90779"/>
        <dbReference type="EC" id="2.5.1.18"/>
    </reaction>
</comment>
<evidence type="ECO:0000256" key="4">
    <source>
        <dbReference type="PIRNR" id="PIRNR006386"/>
    </source>
</evidence>
<dbReference type="SUPFAM" id="SSF52833">
    <property type="entry name" value="Thioredoxin-like"/>
    <property type="match status" value="1"/>
</dbReference>
<dbReference type="AlphaFoldDB" id="A0AAF0F0C0"/>
<dbReference type="EMBL" id="CP119963">
    <property type="protein sequence ID" value="WFD40405.1"/>
    <property type="molecule type" value="Genomic_DNA"/>
</dbReference>
<dbReference type="Gene3D" id="3.40.30.10">
    <property type="entry name" value="Glutaredoxin"/>
    <property type="match status" value="1"/>
</dbReference>
<comment type="similarity">
    <text evidence="1 4">Belongs to the GST superfamily. Kappa family.</text>
</comment>
<dbReference type="InterPro" id="IPR014440">
    <property type="entry name" value="HCCAis_GSTk"/>
</dbReference>
<keyword evidence="2 4" id="KW-0808">Transferase</keyword>
<dbReference type="PIRSF" id="PIRSF006386">
    <property type="entry name" value="HCCAis_GSTk"/>
    <property type="match status" value="1"/>
</dbReference>
<evidence type="ECO:0000256" key="1">
    <source>
        <dbReference type="ARBA" id="ARBA00006494"/>
    </source>
</evidence>
<reference evidence="7" key="1">
    <citation type="submission" date="2023-03" db="EMBL/GenBank/DDBJ databases">
        <title>Mating type loci evolution in Malassezia.</title>
        <authorList>
            <person name="Coelho M.A."/>
        </authorList>
    </citation>
    <scope>NUCLEOTIDE SEQUENCE</scope>
    <source>
        <strain evidence="7">CBS 9431</strain>
    </source>
</reference>
<evidence type="ECO:0000256" key="5">
    <source>
        <dbReference type="PIRSR" id="PIRSR006386-1"/>
    </source>
</evidence>
<evidence type="ECO:0000313" key="8">
    <source>
        <dbReference type="Proteomes" id="UP001217754"/>
    </source>
</evidence>
<dbReference type="FunFam" id="3.40.30.10:FF:000096">
    <property type="entry name" value="Glutathione S-transferase kappa"/>
    <property type="match status" value="1"/>
</dbReference>
<proteinExistence type="inferred from homology"/>
<dbReference type="Pfam" id="PF01323">
    <property type="entry name" value="DSBA"/>
    <property type="match status" value="1"/>
</dbReference>
<keyword evidence="8" id="KW-1185">Reference proteome</keyword>
<evidence type="ECO:0000259" key="6">
    <source>
        <dbReference type="Pfam" id="PF01323"/>
    </source>
</evidence>
<evidence type="ECO:0000313" key="7">
    <source>
        <dbReference type="EMBL" id="WFD40405.1"/>
    </source>
</evidence>
<name>A0AAF0F0C0_9BASI</name>
<feature type="active site" description="Nucleophile" evidence="5">
    <location>
        <position position="13"/>
    </location>
</feature>
<dbReference type="GO" id="GO:0005777">
    <property type="term" value="C:peroxisome"/>
    <property type="evidence" value="ECO:0007669"/>
    <property type="project" value="TreeGrafter"/>
</dbReference>
<evidence type="ECO:0000256" key="2">
    <source>
        <dbReference type="ARBA" id="ARBA00022679"/>
    </source>
</evidence>
<gene>
    <name evidence="7" type="ORF">MJAP1_003391</name>
</gene>
<dbReference type="EC" id="2.5.1.18" evidence="4"/>
<dbReference type="GO" id="GO:0004602">
    <property type="term" value="F:glutathione peroxidase activity"/>
    <property type="evidence" value="ECO:0007669"/>
    <property type="project" value="TreeGrafter"/>
</dbReference>
<dbReference type="GeneID" id="85227042"/>
<dbReference type="GO" id="GO:0005739">
    <property type="term" value="C:mitochondrion"/>
    <property type="evidence" value="ECO:0007669"/>
    <property type="project" value="TreeGrafter"/>
</dbReference>
<dbReference type="Proteomes" id="UP001217754">
    <property type="component" value="Chromosome 6"/>
</dbReference>